<evidence type="ECO:0000313" key="2">
    <source>
        <dbReference type="EMBL" id="BAH45381.1"/>
    </source>
</evidence>
<organism evidence="2 3">
    <name type="scientific">Brevibacillus brevis (strain 47 / JCM 6285 / NBRC 100599)</name>
    <dbReference type="NCBI Taxonomy" id="358681"/>
    <lineage>
        <taxon>Bacteria</taxon>
        <taxon>Bacillati</taxon>
        <taxon>Bacillota</taxon>
        <taxon>Bacilli</taxon>
        <taxon>Bacillales</taxon>
        <taxon>Paenibacillaceae</taxon>
        <taxon>Brevibacillus</taxon>
    </lineage>
</organism>
<dbReference type="Proteomes" id="UP000001877">
    <property type="component" value="Chromosome"/>
</dbReference>
<feature type="region of interest" description="Disordered" evidence="1">
    <location>
        <begin position="1"/>
        <end position="36"/>
    </location>
</feature>
<sequence length="623" mass="71982">MFNNRESLPKENQNQRPSSKNLSDNVLPPQNSHRNMPPVLQLAKKVGNKAMTQLLQNQKQPRMPLIQRKLKQENLNKMKADHPDAYQQKDFEEAVGDDGKFTDVQADKGLPTFWGMLKEVFGEKNLNAEIFAKTKNELGDTCDRPHSVTALVTKSASKNDREGLKVVTAIGNLGKEEIFIREGAISGLLASYEGGHLVGYQILRGQGGDQEWNVAPQDTKNNKESYNNTIEEMLREAKIGTKYEYTVEVKYDQLNFSVDQDQLLKLGILKKIDADKPWEIQLPVRIPFKWEAKAEMLNNGQFGRPTAGNSSYDQYSENMDEGNLDYTESDYTARYHLWYSVNRGEDKDYTPGDLEDTKGVTGVRFSMHQALMSDHAKNKDPIAWKGRERVADYGSVQDGLVAESAGIRKAIDIMYEKNRQDFLEFDAMEDADQPEDFELVPAVVMDKMVDEEYRSCFIKELRDAKIGKEYDELKYANENYLESFSMKDDDLKSLQLEKDHLKDIETKMNAKDISPDLLKECKAMLQKQSRVIRVILNHRRERMAYSKIVKKTRPIYKRKWERSVKKSIAAHERFKILKKKSRKTVSDEKNLRDFEWNKNSCRRVETFDGFLKDKIDLRTIDTE</sequence>
<protein>
    <submittedName>
        <fullName evidence="2">Uncharacterized protein</fullName>
    </submittedName>
</protein>
<evidence type="ECO:0000313" key="3">
    <source>
        <dbReference type="Proteomes" id="UP000001877"/>
    </source>
</evidence>
<proteinExistence type="predicted"/>
<evidence type="ECO:0000256" key="1">
    <source>
        <dbReference type="SAM" id="MobiDB-lite"/>
    </source>
</evidence>
<gene>
    <name evidence="2" type="ordered locus">BBR47_44040</name>
</gene>
<reference evidence="2 3" key="1">
    <citation type="submission" date="2005-03" db="EMBL/GenBank/DDBJ databases">
        <title>Brevibacillus brevis strain 47, complete genome.</title>
        <authorList>
            <person name="Hosoyama A."/>
            <person name="Yamada R."/>
            <person name="Hongo Y."/>
            <person name="Terui Y."/>
            <person name="Ankai A."/>
            <person name="Masuyama W."/>
            <person name="Sekiguchi M."/>
            <person name="Takeda T."/>
            <person name="Asano K."/>
            <person name="Ohji S."/>
            <person name="Ichikawa N."/>
            <person name="Narita S."/>
            <person name="Aoki N."/>
            <person name="Miura H."/>
            <person name="Matsushita S."/>
            <person name="Sekigawa T."/>
            <person name="Yamagata H."/>
            <person name="Yoshikawa H."/>
            <person name="Udaka S."/>
            <person name="Tanikawa S."/>
            <person name="Fujita N."/>
        </authorList>
    </citation>
    <scope>NUCLEOTIDE SEQUENCE [LARGE SCALE GENOMIC DNA]</scope>
    <source>
        <strain evidence="3">47 / JCM 6285 / NBRC 100599</strain>
    </source>
</reference>
<accession>C0ZJ06</accession>
<dbReference type="eggNOG" id="ENOG502ZKPF">
    <property type="taxonomic scope" value="Bacteria"/>
</dbReference>
<dbReference type="KEGG" id="bbe:BBR47_44040"/>
<keyword evidence="3" id="KW-1185">Reference proteome</keyword>
<dbReference type="EMBL" id="AP008955">
    <property type="protein sequence ID" value="BAH45381.1"/>
    <property type="molecule type" value="Genomic_DNA"/>
</dbReference>
<name>C0ZJ06_BREBN</name>
<dbReference type="AlphaFoldDB" id="C0ZJ06"/>
<dbReference type="HOGENOM" id="CLU_453924_0_0_9"/>
<feature type="compositionally biased region" description="Polar residues" evidence="1">
    <location>
        <begin position="1"/>
        <end position="34"/>
    </location>
</feature>
<dbReference type="RefSeq" id="WP_015892644.1">
    <property type="nucleotide sequence ID" value="NC_012491.1"/>
</dbReference>